<keyword evidence="2" id="KW-1185">Reference proteome</keyword>
<evidence type="ECO:0000313" key="2">
    <source>
        <dbReference type="Proteomes" id="UP000295252"/>
    </source>
</evidence>
<dbReference type="EMBL" id="HG739106">
    <property type="protein sequence ID" value="CDP06488.1"/>
    <property type="molecule type" value="Genomic_DNA"/>
</dbReference>
<dbReference type="InParanoid" id="A0A068UFT1"/>
<accession>A0A068UFT1</accession>
<sequence>MPRMVAQFGYGGASKYISIGQANIGTCPVQARHRRSTTNSRRVGFASLVNKHISISRQEFEFEFVILSSSSGRNFAEVGSCDSAVPTL</sequence>
<name>A0A068UFT1_COFCA</name>
<proteinExistence type="predicted"/>
<dbReference type="Gramene" id="CDP06488">
    <property type="protein sequence ID" value="CDP06488"/>
    <property type="gene ID" value="GSCOC_T00023357001"/>
</dbReference>
<protein>
    <submittedName>
        <fullName evidence="1">Uncharacterized protein</fullName>
    </submittedName>
</protein>
<organism evidence="1 2">
    <name type="scientific">Coffea canephora</name>
    <name type="common">Robusta coffee</name>
    <dbReference type="NCBI Taxonomy" id="49390"/>
    <lineage>
        <taxon>Eukaryota</taxon>
        <taxon>Viridiplantae</taxon>
        <taxon>Streptophyta</taxon>
        <taxon>Embryophyta</taxon>
        <taxon>Tracheophyta</taxon>
        <taxon>Spermatophyta</taxon>
        <taxon>Magnoliopsida</taxon>
        <taxon>eudicotyledons</taxon>
        <taxon>Gunneridae</taxon>
        <taxon>Pentapetalae</taxon>
        <taxon>asterids</taxon>
        <taxon>lamiids</taxon>
        <taxon>Gentianales</taxon>
        <taxon>Rubiaceae</taxon>
        <taxon>Ixoroideae</taxon>
        <taxon>Gardenieae complex</taxon>
        <taxon>Bertiereae - Coffeeae clade</taxon>
        <taxon>Coffeeae</taxon>
        <taxon>Coffea</taxon>
    </lineage>
</organism>
<evidence type="ECO:0000313" key="1">
    <source>
        <dbReference type="EMBL" id="CDP06488.1"/>
    </source>
</evidence>
<dbReference type="AlphaFoldDB" id="A0A068UFT1"/>
<reference evidence="2" key="1">
    <citation type="journal article" date="2014" name="Science">
        <title>The coffee genome provides insight into the convergent evolution of caffeine biosynthesis.</title>
        <authorList>
            <person name="Denoeud F."/>
            <person name="Carretero-Paulet L."/>
            <person name="Dereeper A."/>
            <person name="Droc G."/>
            <person name="Guyot R."/>
            <person name="Pietrella M."/>
            <person name="Zheng C."/>
            <person name="Alberti A."/>
            <person name="Anthony F."/>
            <person name="Aprea G."/>
            <person name="Aury J.M."/>
            <person name="Bento P."/>
            <person name="Bernard M."/>
            <person name="Bocs S."/>
            <person name="Campa C."/>
            <person name="Cenci A."/>
            <person name="Combes M.C."/>
            <person name="Crouzillat D."/>
            <person name="Da Silva C."/>
            <person name="Daddiego L."/>
            <person name="De Bellis F."/>
            <person name="Dussert S."/>
            <person name="Garsmeur O."/>
            <person name="Gayraud T."/>
            <person name="Guignon V."/>
            <person name="Jahn K."/>
            <person name="Jamilloux V."/>
            <person name="Joet T."/>
            <person name="Labadie K."/>
            <person name="Lan T."/>
            <person name="Leclercq J."/>
            <person name="Lepelley M."/>
            <person name="Leroy T."/>
            <person name="Li L.T."/>
            <person name="Librado P."/>
            <person name="Lopez L."/>
            <person name="Munoz A."/>
            <person name="Noel B."/>
            <person name="Pallavicini A."/>
            <person name="Perrotta G."/>
            <person name="Poncet V."/>
            <person name="Pot D."/>
            <person name="Priyono X."/>
            <person name="Rigoreau M."/>
            <person name="Rouard M."/>
            <person name="Rozas J."/>
            <person name="Tranchant-Dubreuil C."/>
            <person name="VanBuren R."/>
            <person name="Zhang Q."/>
            <person name="Andrade A.C."/>
            <person name="Argout X."/>
            <person name="Bertrand B."/>
            <person name="de Kochko A."/>
            <person name="Graziosi G."/>
            <person name="Henry R.J."/>
            <person name="Jayarama X."/>
            <person name="Ming R."/>
            <person name="Nagai C."/>
            <person name="Rounsley S."/>
            <person name="Sankoff D."/>
            <person name="Giuliano G."/>
            <person name="Albert V.A."/>
            <person name="Wincker P."/>
            <person name="Lashermes P."/>
        </authorList>
    </citation>
    <scope>NUCLEOTIDE SEQUENCE [LARGE SCALE GENOMIC DNA]</scope>
    <source>
        <strain evidence="2">cv. DH200-94</strain>
    </source>
</reference>
<dbReference type="Proteomes" id="UP000295252">
    <property type="component" value="Chromosome VIII"/>
</dbReference>
<gene>
    <name evidence="1" type="ORF">GSCOC_T00023357001</name>
</gene>